<dbReference type="Gene3D" id="3.30.70.270">
    <property type="match status" value="1"/>
</dbReference>
<dbReference type="Pfam" id="PF00990">
    <property type="entry name" value="GGDEF"/>
    <property type="match status" value="2"/>
</dbReference>
<accession>H9UMJ1</accession>
<feature type="transmembrane region" description="Helical" evidence="4">
    <location>
        <begin position="59"/>
        <end position="80"/>
    </location>
</feature>
<feature type="compositionally biased region" description="Basic residues" evidence="3">
    <location>
        <begin position="348"/>
        <end position="365"/>
    </location>
</feature>
<evidence type="ECO:0000256" key="1">
    <source>
        <dbReference type="ARBA" id="ARBA00012528"/>
    </source>
</evidence>
<dbReference type="KEGG" id="sfc:Spiaf_2709"/>
<evidence type="ECO:0000313" key="6">
    <source>
        <dbReference type="EMBL" id="AFG38734.1"/>
    </source>
</evidence>
<feature type="transmembrane region" description="Helical" evidence="4">
    <location>
        <begin position="163"/>
        <end position="182"/>
    </location>
</feature>
<evidence type="ECO:0000259" key="5">
    <source>
        <dbReference type="PROSITE" id="PS50887"/>
    </source>
</evidence>
<feature type="transmembrane region" description="Helical" evidence="4">
    <location>
        <begin position="194"/>
        <end position="210"/>
    </location>
</feature>
<name>H9UMJ1_SPIAZ</name>
<proteinExistence type="predicted"/>
<feature type="domain" description="GGDEF" evidence="5">
    <location>
        <begin position="262"/>
        <end position="418"/>
    </location>
</feature>
<feature type="transmembrane region" description="Helical" evidence="4">
    <location>
        <begin position="29"/>
        <end position="52"/>
    </location>
</feature>
<dbReference type="PATRIC" id="fig|889378.3.peg.2682"/>
<dbReference type="GO" id="GO:0052621">
    <property type="term" value="F:diguanylate cyclase activity"/>
    <property type="evidence" value="ECO:0007669"/>
    <property type="project" value="UniProtKB-EC"/>
</dbReference>
<dbReference type="InterPro" id="IPR000160">
    <property type="entry name" value="GGDEF_dom"/>
</dbReference>
<dbReference type="CDD" id="cd01949">
    <property type="entry name" value="GGDEF"/>
    <property type="match status" value="1"/>
</dbReference>
<dbReference type="HOGENOM" id="CLU_054734_1_0_12"/>
<dbReference type="SMART" id="SM00267">
    <property type="entry name" value="GGDEF"/>
    <property type="match status" value="1"/>
</dbReference>
<keyword evidence="7" id="KW-1185">Reference proteome</keyword>
<protein>
    <recommendedName>
        <fullName evidence="1">diguanylate cyclase</fullName>
        <ecNumber evidence="1">2.7.7.65</ecNumber>
    </recommendedName>
</protein>
<dbReference type="EMBL" id="CP003282">
    <property type="protein sequence ID" value="AFG38734.1"/>
    <property type="molecule type" value="Genomic_DNA"/>
</dbReference>
<feature type="transmembrane region" description="Helical" evidence="4">
    <location>
        <begin position="117"/>
        <end position="134"/>
    </location>
</feature>
<dbReference type="SUPFAM" id="SSF55073">
    <property type="entry name" value="Nucleotide cyclase"/>
    <property type="match status" value="1"/>
</dbReference>
<dbReference type="PROSITE" id="PS50887">
    <property type="entry name" value="GGDEF"/>
    <property type="match status" value="1"/>
</dbReference>
<dbReference type="InterPro" id="IPR043128">
    <property type="entry name" value="Rev_trsase/Diguanyl_cyclase"/>
</dbReference>
<dbReference type="NCBIfam" id="TIGR00254">
    <property type="entry name" value="GGDEF"/>
    <property type="match status" value="2"/>
</dbReference>
<dbReference type="Proteomes" id="UP000007383">
    <property type="component" value="Chromosome"/>
</dbReference>
<dbReference type="eggNOG" id="COG2199">
    <property type="taxonomic scope" value="Bacteria"/>
</dbReference>
<evidence type="ECO:0000313" key="7">
    <source>
        <dbReference type="Proteomes" id="UP000007383"/>
    </source>
</evidence>
<sequence>MQLRDIVTPLIILPAAAVLSWVFPQYNTAFIQVGLQFVALLFFLAGILLSILYHRGRVLAALMLMLLTAAAFASPVVLLLEPYQTTMVYRLLQLSMPLLLCVIAISPRRRILDPASLVWLASIALLVFAVWAVPNTEQAPRLLQPLFTLQLLPFLPPQLLPQALPQISIAMALFGLLCVILVESTYHRDPSLSLAWICAYAAVCLALITLETPARAILWFTAAGAVLAVGLIQHAHRMAFIDALTRIPNRRALDEQLSRLRSRYAIAMVDIDHFKAFNDTHGHKMGDQALRKTASHLREVDGGGKVFRYGGEEFTILFPGKTAREAGRHCQALRERIAGEPFFFRGSNRPRKLRKAEKHRRRPTRKREASDSLQITVSIGVAAQGDRASTSARVLQLADQALYHAKKNGRNRVIVARDDAPR</sequence>
<dbReference type="InterPro" id="IPR050469">
    <property type="entry name" value="Diguanylate_Cyclase"/>
</dbReference>
<feature type="transmembrane region" description="Helical" evidence="4">
    <location>
        <begin position="86"/>
        <end position="105"/>
    </location>
</feature>
<dbReference type="EC" id="2.7.7.65" evidence="1"/>
<dbReference type="AlphaFoldDB" id="H9UMJ1"/>
<reference evidence="7" key="1">
    <citation type="journal article" date="2013" name="Stand. Genomic Sci.">
        <title>Complete genome sequence of the halophilic bacterium Spirochaeta africana type strain (Z-7692(T)) from the alkaline Lake Magadi in the East African Rift.</title>
        <authorList>
            <person name="Liolos K."/>
            <person name="Abt B."/>
            <person name="Scheuner C."/>
            <person name="Teshima H."/>
            <person name="Held B."/>
            <person name="Lapidus A."/>
            <person name="Nolan M."/>
            <person name="Lucas S."/>
            <person name="Deshpande S."/>
            <person name="Cheng J.F."/>
            <person name="Tapia R."/>
            <person name="Goodwin L.A."/>
            <person name="Pitluck S."/>
            <person name="Pagani I."/>
            <person name="Ivanova N."/>
            <person name="Mavromatis K."/>
            <person name="Mikhailova N."/>
            <person name="Huntemann M."/>
            <person name="Pati A."/>
            <person name="Chen A."/>
            <person name="Palaniappan K."/>
            <person name="Land M."/>
            <person name="Rohde M."/>
            <person name="Tindall B.J."/>
            <person name="Detter J.C."/>
            <person name="Goker M."/>
            <person name="Bristow J."/>
            <person name="Eisen J.A."/>
            <person name="Markowitz V."/>
            <person name="Hugenholtz P."/>
            <person name="Woyke T."/>
            <person name="Klenk H.P."/>
            <person name="Kyrpides N.C."/>
        </authorList>
    </citation>
    <scope>NUCLEOTIDE SEQUENCE</scope>
    <source>
        <strain evidence="7">ATCC 700263 / DSM 8902 / Z-7692</strain>
    </source>
</reference>
<keyword evidence="4" id="KW-0472">Membrane</keyword>
<dbReference type="GO" id="GO:0043709">
    <property type="term" value="P:cell adhesion involved in single-species biofilm formation"/>
    <property type="evidence" value="ECO:0007669"/>
    <property type="project" value="TreeGrafter"/>
</dbReference>
<gene>
    <name evidence="6" type="ordered locus">Spiaf_2709</name>
</gene>
<keyword evidence="4" id="KW-0812">Transmembrane</keyword>
<feature type="region of interest" description="Disordered" evidence="3">
    <location>
        <begin position="348"/>
        <end position="371"/>
    </location>
</feature>
<dbReference type="RefSeq" id="WP_014456716.1">
    <property type="nucleotide sequence ID" value="NC_017098.1"/>
</dbReference>
<dbReference type="PANTHER" id="PTHR45138">
    <property type="entry name" value="REGULATORY COMPONENTS OF SENSORY TRANSDUCTION SYSTEM"/>
    <property type="match status" value="1"/>
</dbReference>
<dbReference type="GO" id="GO:1902201">
    <property type="term" value="P:negative regulation of bacterial-type flagellum-dependent cell motility"/>
    <property type="evidence" value="ECO:0007669"/>
    <property type="project" value="TreeGrafter"/>
</dbReference>
<evidence type="ECO:0000256" key="2">
    <source>
        <dbReference type="ARBA" id="ARBA00034247"/>
    </source>
</evidence>
<comment type="catalytic activity">
    <reaction evidence="2">
        <text>2 GTP = 3',3'-c-di-GMP + 2 diphosphate</text>
        <dbReference type="Rhea" id="RHEA:24898"/>
        <dbReference type="ChEBI" id="CHEBI:33019"/>
        <dbReference type="ChEBI" id="CHEBI:37565"/>
        <dbReference type="ChEBI" id="CHEBI:58805"/>
        <dbReference type="EC" id="2.7.7.65"/>
    </reaction>
</comment>
<dbReference type="GO" id="GO:0005886">
    <property type="term" value="C:plasma membrane"/>
    <property type="evidence" value="ECO:0007669"/>
    <property type="project" value="TreeGrafter"/>
</dbReference>
<dbReference type="InterPro" id="IPR029787">
    <property type="entry name" value="Nucleotide_cyclase"/>
</dbReference>
<dbReference type="PANTHER" id="PTHR45138:SF9">
    <property type="entry name" value="DIGUANYLATE CYCLASE DGCM-RELATED"/>
    <property type="match status" value="1"/>
</dbReference>
<dbReference type="OrthoDB" id="9759607at2"/>
<feature type="transmembrane region" description="Helical" evidence="4">
    <location>
        <begin position="216"/>
        <end position="232"/>
    </location>
</feature>
<dbReference type="STRING" id="889378.Spiaf_2709"/>
<feature type="transmembrane region" description="Helical" evidence="4">
    <location>
        <begin position="7"/>
        <end position="23"/>
    </location>
</feature>
<evidence type="ECO:0000256" key="3">
    <source>
        <dbReference type="SAM" id="MobiDB-lite"/>
    </source>
</evidence>
<keyword evidence="4" id="KW-1133">Transmembrane helix</keyword>
<evidence type="ECO:0000256" key="4">
    <source>
        <dbReference type="SAM" id="Phobius"/>
    </source>
</evidence>
<organism evidence="6 7">
    <name type="scientific">Spirochaeta africana (strain ATCC 700263 / DSM 8902 / Z-7692)</name>
    <dbReference type="NCBI Taxonomy" id="889378"/>
    <lineage>
        <taxon>Bacteria</taxon>
        <taxon>Pseudomonadati</taxon>
        <taxon>Spirochaetota</taxon>
        <taxon>Spirochaetia</taxon>
        <taxon>Spirochaetales</taxon>
        <taxon>Spirochaetaceae</taxon>
        <taxon>Spirochaeta</taxon>
    </lineage>
</organism>